<proteinExistence type="predicted"/>
<dbReference type="AlphaFoldDB" id="A0A840BUC8"/>
<accession>A0A840BUC8</accession>
<gene>
    <name evidence="1" type="ORF">GGR16_001179</name>
</gene>
<comment type="caution">
    <text evidence="1">The sequence shown here is derived from an EMBL/GenBank/DDBJ whole genome shotgun (WGS) entry which is preliminary data.</text>
</comment>
<organism evidence="1 2">
    <name type="scientific">Chelatococcus caeni</name>
    <dbReference type="NCBI Taxonomy" id="1348468"/>
    <lineage>
        <taxon>Bacteria</taxon>
        <taxon>Pseudomonadati</taxon>
        <taxon>Pseudomonadota</taxon>
        <taxon>Alphaproteobacteria</taxon>
        <taxon>Hyphomicrobiales</taxon>
        <taxon>Chelatococcaceae</taxon>
        <taxon>Chelatococcus</taxon>
    </lineage>
</organism>
<evidence type="ECO:0000313" key="1">
    <source>
        <dbReference type="EMBL" id="MBB4016173.1"/>
    </source>
</evidence>
<dbReference type="NCBIfam" id="TIGR01683">
    <property type="entry name" value="thiS"/>
    <property type="match status" value="1"/>
</dbReference>
<dbReference type="InterPro" id="IPR003749">
    <property type="entry name" value="ThiS/MoaD-like"/>
</dbReference>
<dbReference type="Gene3D" id="3.10.20.30">
    <property type="match status" value="1"/>
</dbReference>
<dbReference type="InterPro" id="IPR012675">
    <property type="entry name" value="Beta-grasp_dom_sf"/>
</dbReference>
<dbReference type="RefSeq" id="WP_183315965.1">
    <property type="nucleotide sequence ID" value="NZ_JACIEN010000001.1"/>
</dbReference>
<keyword evidence="2" id="KW-1185">Reference proteome</keyword>
<dbReference type="InterPro" id="IPR010035">
    <property type="entry name" value="Thi_S"/>
</dbReference>
<dbReference type="EMBL" id="JACIEN010000001">
    <property type="protein sequence ID" value="MBB4016173.1"/>
    <property type="molecule type" value="Genomic_DNA"/>
</dbReference>
<dbReference type="Proteomes" id="UP000577362">
    <property type="component" value="Unassembled WGS sequence"/>
</dbReference>
<evidence type="ECO:0000313" key="2">
    <source>
        <dbReference type="Proteomes" id="UP000577362"/>
    </source>
</evidence>
<dbReference type="SUPFAM" id="SSF54285">
    <property type="entry name" value="MoaD/ThiS"/>
    <property type="match status" value="1"/>
</dbReference>
<dbReference type="CDD" id="cd00565">
    <property type="entry name" value="Ubl_ThiS"/>
    <property type="match status" value="1"/>
</dbReference>
<dbReference type="PANTHER" id="PTHR34472:SF1">
    <property type="entry name" value="SULFUR CARRIER PROTEIN THIS"/>
    <property type="match status" value="1"/>
</dbReference>
<dbReference type="InterPro" id="IPR016155">
    <property type="entry name" value="Mopterin_synth/thiamin_S_b"/>
</dbReference>
<dbReference type="PANTHER" id="PTHR34472">
    <property type="entry name" value="SULFUR CARRIER PROTEIN THIS"/>
    <property type="match status" value="1"/>
</dbReference>
<protein>
    <submittedName>
        <fullName evidence="1">Sulfur carrier protein</fullName>
    </submittedName>
</protein>
<sequence length="76" mass="7954">MTKASSVALPRIRVNGADEPLAAATIAEFLTQRGIDPTGRGVAVALNGAVVPRARWQDQPLHDGDSVEIVHARQGG</sequence>
<dbReference type="Pfam" id="PF02597">
    <property type="entry name" value="ThiS"/>
    <property type="match status" value="1"/>
</dbReference>
<reference evidence="1 2" key="1">
    <citation type="submission" date="2020-08" db="EMBL/GenBank/DDBJ databases">
        <title>Genomic Encyclopedia of Type Strains, Phase IV (KMG-IV): sequencing the most valuable type-strain genomes for metagenomic binning, comparative biology and taxonomic classification.</title>
        <authorList>
            <person name="Goeker M."/>
        </authorList>
    </citation>
    <scope>NUCLEOTIDE SEQUENCE [LARGE SCALE GENOMIC DNA]</scope>
    <source>
        <strain evidence="1 2">DSM 103737</strain>
    </source>
</reference>
<name>A0A840BUC8_9HYPH</name>